<proteinExistence type="predicted"/>
<dbReference type="RefSeq" id="WP_166524182.1">
    <property type="nucleotide sequence ID" value="NZ_JAAABI010000004.1"/>
</dbReference>
<protein>
    <submittedName>
        <fullName evidence="1">Uncharacterized protein</fullName>
    </submittedName>
</protein>
<dbReference type="AlphaFoldDB" id="A0A964WY47"/>
<sequence>MKINKVYPNKWQTVPFTFDLFAGWKAQGRAAKELILKNEVIKDGNIAEMTFNIYRFSAVDSEGREYLIQEFSENNAVTFKGMQSGHFVRLGSLVNLPARDYTALRFHVRNQGNVLRYADGNEENANQLDHLDFTIENGFTIKDEGVLDLKLWFDLVPFHWNRHWKAFIEPFSNKNPRPRWANSF</sequence>
<comment type="caution">
    <text evidence="1">The sequence shown here is derived from an EMBL/GenBank/DDBJ whole genome shotgun (WGS) entry which is preliminary data.</text>
</comment>
<reference evidence="1" key="1">
    <citation type="submission" date="2020-01" db="EMBL/GenBank/DDBJ databases">
        <title>Muricauda ochracea sp. nov., isolated from a tidal flat of Garorim bay in Korea.</title>
        <authorList>
            <person name="Kim D."/>
            <person name="Yoo Y."/>
            <person name="Kim J.-J."/>
        </authorList>
    </citation>
    <scope>NUCLEOTIDE SEQUENCE</scope>
    <source>
        <strain evidence="1">JGD-17</strain>
    </source>
</reference>
<gene>
    <name evidence="1" type="ORF">GTQ34_12665</name>
</gene>
<evidence type="ECO:0000313" key="2">
    <source>
        <dbReference type="Proteomes" id="UP000667650"/>
    </source>
</evidence>
<dbReference type="EMBL" id="JAAABI010000004">
    <property type="protein sequence ID" value="NAY92770.1"/>
    <property type="molecule type" value="Genomic_DNA"/>
</dbReference>
<organism evidence="1 2">
    <name type="scientific">Flagellimonas ochracea</name>
    <dbReference type="NCBI Taxonomy" id="2696472"/>
    <lineage>
        <taxon>Bacteria</taxon>
        <taxon>Pseudomonadati</taxon>
        <taxon>Bacteroidota</taxon>
        <taxon>Flavobacteriia</taxon>
        <taxon>Flavobacteriales</taxon>
        <taxon>Flavobacteriaceae</taxon>
        <taxon>Flagellimonas</taxon>
    </lineage>
</organism>
<name>A0A964WY47_9FLAO</name>
<accession>A0A964WY47</accession>
<dbReference type="Proteomes" id="UP000667650">
    <property type="component" value="Unassembled WGS sequence"/>
</dbReference>
<evidence type="ECO:0000313" key="1">
    <source>
        <dbReference type="EMBL" id="NAY92770.1"/>
    </source>
</evidence>
<keyword evidence="2" id="KW-1185">Reference proteome</keyword>